<accession>A0A6N8J476</accession>
<reference evidence="3 4" key="1">
    <citation type="submission" date="2019-12" db="EMBL/GenBank/DDBJ databases">
        <title>The draft genomic sequence of strain Chitinophaga oryziterrae JCM 16595.</title>
        <authorList>
            <person name="Zhang X."/>
        </authorList>
    </citation>
    <scope>NUCLEOTIDE SEQUENCE [LARGE SCALE GENOMIC DNA]</scope>
    <source>
        <strain evidence="3 4">JCM 16595</strain>
    </source>
</reference>
<dbReference type="EMBL" id="WRXO01000001">
    <property type="protein sequence ID" value="MVT39714.1"/>
    <property type="molecule type" value="Genomic_DNA"/>
</dbReference>
<dbReference type="Gene3D" id="2.60.40.10">
    <property type="entry name" value="Immunoglobulins"/>
    <property type="match status" value="1"/>
</dbReference>
<dbReference type="OrthoDB" id="9827547at2"/>
<comment type="caution">
    <text evidence="3">The sequence shown here is derived from an EMBL/GenBank/DDBJ whole genome shotgun (WGS) entry which is preliminary data.</text>
</comment>
<dbReference type="Proteomes" id="UP000468388">
    <property type="component" value="Unassembled WGS sequence"/>
</dbReference>
<evidence type="ECO:0000313" key="3">
    <source>
        <dbReference type="EMBL" id="MVT39714.1"/>
    </source>
</evidence>
<organism evidence="3 4">
    <name type="scientific">Chitinophaga oryziterrae</name>
    <dbReference type="NCBI Taxonomy" id="1031224"/>
    <lineage>
        <taxon>Bacteria</taxon>
        <taxon>Pseudomonadati</taxon>
        <taxon>Bacteroidota</taxon>
        <taxon>Chitinophagia</taxon>
        <taxon>Chitinophagales</taxon>
        <taxon>Chitinophagaceae</taxon>
        <taxon>Chitinophaga</taxon>
    </lineage>
</organism>
<feature type="domain" description="CARDB" evidence="2">
    <location>
        <begin position="69"/>
        <end position="132"/>
    </location>
</feature>
<dbReference type="InterPro" id="IPR011635">
    <property type="entry name" value="CARDB"/>
</dbReference>
<protein>
    <recommendedName>
        <fullName evidence="2">CARDB domain-containing protein</fullName>
    </recommendedName>
</protein>
<name>A0A6N8J476_9BACT</name>
<proteinExistence type="predicted"/>
<keyword evidence="4" id="KW-1185">Reference proteome</keyword>
<sequence>MKTTFYRSPDAQGGTIADTANQGVTDIFGMDSRDTGTTGDADTTAKAEDPSSLVPTENTWVSNDGGTTIVSDPVQGEPYDFCITIANKGKTDSGSFMVKFVLSGDQNPPLELPTEAMDSLAPGASVLAVVHYGAFENKFGIFHVQATVYTADGKQNISTDAGFDFTIHSL</sequence>
<feature type="region of interest" description="Disordered" evidence="1">
    <location>
        <begin position="31"/>
        <end position="53"/>
    </location>
</feature>
<dbReference type="InterPro" id="IPR013783">
    <property type="entry name" value="Ig-like_fold"/>
</dbReference>
<evidence type="ECO:0000313" key="4">
    <source>
        <dbReference type="Proteomes" id="UP000468388"/>
    </source>
</evidence>
<evidence type="ECO:0000259" key="2">
    <source>
        <dbReference type="Pfam" id="PF07705"/>
    </source>
</evidence>
<dbReference type="RefSeq" id="WP_157298367.1">
    <property type="nucleotide sequence ID" value="NZ_BAAAZB010000005.1"/>
</dbReference>
<dbReference type="Pfam" id="PF07705">
    <property type="entry name" value="CARDB"/>
    <property type="match status" value="1"/>
</dbReference>
<evidence type="ECO:0000256" key="1">
    <source>
        <dbReference type="SAM" id="MobiDB-lite"/>
    </source>
</evidence>
<dbReference type="AlphaFoldDB" id="A0A6N8J476"/>
<gene>
    <name evidence="3" type="ORF">GO495_03890</name>
</gene>